<sequence length="169" mass="18894">MWRPRQHPTPMTSHCPTTAAALPQVRFTASPPPPLSEPPPPVWQCLQLEMRFLDAMETYACHNLVPSSSRRRTLDARHRLVQLPARQELAQATGGRRRASPRVQVVVVERRPSHLGRNDGGTTQLRIFSPTARGGPSLAPSWYPEAGSSELQGRRSVGRLSGQRKRRAR</sequence>
<organism evidence="2 3">
    <name type="scientific">Panicum virgatum</name>
    <name type="common">Blackwell switchgrass</name>
    <dbReference type="NCBI Taxonomy" id="38727"/>
    <lineage>
        <taxon>Eukaryota</taxon>
        <taxon>Viridiplantae</taxon>
        <taxon>Streptophyta</taxon>
        <taxon>Embryophyta</taxon>
        <taxon>Tracheophyta</taxon>
        <taxon>Spermatophyta</taxon>
        <taxon>Magnoliopsida</taxon>
        <taxon>Liliopsida</taxon>
        <taxon>Poales</taxon>
        <taxon>Poaceae</taxon>
        <taxon>PACMAD clade</taxon>
        <taxon>Panicoideae</taxon>
        <taxon>Panicodae</taxon>
        <taxon>Paniceae</taxon>
        <taxon>Panicinae</taxon>
        <taxon>Panicum</taxon>
        <taxon>Panicum sect. Hiantes</taxon>
    </lineage>
</organism>
<comment type="caution">
    <text evidence="2">The sequence shown here is derived from an EMBL/GenBank/DDBJ whole genome shotgun (WGS) entry which is preliminary data.</text>
</comment>
<reference evidence="2" key="1">
    <citation type="submission" date="2020-05" db="EMBL/GenBank/DDBJ databases">
        <title>WGS assembly of Panicum virgatum.</title>
        <authorList>
            <person name="Lovell J.T."/>
            <person name="Jenkins J."/>
            <person name="Shu S."/>
            <person name="Juenger T.E."/>
            <person name="Schmutz J."/>
        </authorList>
    </citation>
    <scope>NUCLEOTIDE SEQUENCE</scope>
    <source>
        <strain evidence="2">AP13</strain>
    </source>
</reference>
<keyword evidence="3" id="KW-1185">Reference proteome</keyword>
<feature type="region of interest" description="Disordered" evidence="1">
    <location>
        <begin position="112"/>
        <end position="169"/>
    </location>
</feature>
<dbReference type="AlphaFoldDB" id="A0A8T0TRS6"/>
<dbReference type="EMBL" id="CM029042">
    <property type="protein sequence ID" value="KAG2614731.1"/>
    <property type="molecule type" value="Genomic_DNA"/>
</dbReference>
<evidence type="ECO:0000313" key="3">
    <source>
        <dbReference type="Proteomes" id="UP000823388"/>
    </source>
</evidence>
<evidence type="ECO:0000313" key="2">
    <source>
        <dbReference type="EMBL" id="KAG2614731.1"/>
    </source>
</evidence>
<protein>
    <submittedName>
        <fullName evidence="2">Uncharacterized protein</fullName>
    </submittedName>
</protein>
<name>A0A8T0TRS6_PANVG</name>
<evidence type="ECO:0000256" key="1">
    <source>
        <dbReference type="SAM" id="MobiDB-lite"/>
    </source>
</evidence>
<dbReference type="Proteomes" id="UP000823388">
    <property type="component" value="Chromosome 3N"/>
</dbReference>
<accession>A0A8T0TRS6</accession>
<gene>
    <name evidence="2" type="ORF">PVAP13_3NG005300</name>
</gene>
<proteinExistence type="predicted"/>